<dbReference type="UniPathway" id="UPA00286"/>
<evidence type="ECO:0000313" key="11">
    <source>
        <dbReference type="Proteomes" id="UP000183063"/>
    </source>
</evidence>
<evidence type="ECO:0000313" key="12">
    <source>
        <dbReference type="Proteomes" id="UP000198939"/>
    </source>
</evidence>
<evidence type="ECO:0000313" key="9">
    <source>
        <dbReference type="EMBL" id="SEI00944.1"/>
    </source>
</evidence>
<dbReference type="CDD" id="cd14441">
    <property type="entry name" value="AlgX_N"/>
    <property type="match status" value="1"/>
</dbReference>
<gene>
    <name evidence="9" type="ORF">RTCCBAU85039_3678</name>
    <name evidence="10" type="ORF">SAMN05216228_101531</name>
</gene>
<dbReference type="STRING" id="501024.RTCCBAU85039_3678"/>
<keyword evidence="6" id="KW-0016">Alginate biosynthesis</keyword>
<evidence type="ECO:0000259" key="8">
    <source>
        <dbReference type="Pfam" id="PF16822"/>
    </source>
</evidence>
<dbReference type="Proteomes" id="UP000183063">
    <property type="component" value="Unassembled WGS sequence"/>
</dbReference>
<reference evidence="10 12" key="2">
    <citation type="submission" date="2016-10" db="EMBL/GenBank/DDBJ databases">
        <authorList>
            <person name="Varghese N."/>
            <person name="Submissions S."/>
        </authorList>
    </citation>
    <scope>NUCLEOTIDE SEQUENCE [LARGE SCALE GENOMIC DNA]</scope>
    <source>
        <strain evidence="10 12">CGMCC 1.7071</strain>
    </source>
</reference>
<comment type="pathway">
    <text evidence="2">Glycan biosynthesis; alginate biosynthesis.</text>
</comment>
<dbReference type="Pfam" id="PF16822">
    <property type="entry name" value="ALGX"/>
    <property type="match status" value="1"/>
</dbReference>
<evidence type="ECO:0000256" key="5">
    <source>
        <dbReference type="ARBA" id="ARBA00022764"/>
    </source>
</evidence>
<evidence type="ECO:0000256" key="6">
    <source>
        <dbReference type="ARBA" id="ARBA00022841"/>
    </source>
</evidence>
<dbReference type="InterPro" id="IPR031811">
    <property type="entry name" value="ALGX/ALGJ_SGNH-like"/>
</dbReference>
<feature type="signal peptide" evidence="7">
    <location>
        <begin position="1"/>
        <end position="30"/>
    </location>
</feature>
<dbReference type="EMBL" id="FNXB01000018">
    <property type="protein sequence ID" value="SEI00944.1"/>
    <property type="molecule type" value="Genomic_DNA"/>
</dbReference>
<evidence type="ECO:0000256" key="3">
    <source>
        <dbReference type="ARBA" id="ARBA00022679"/>
    </source>
</evidence>
<dbReference type="GO" id="GO:0042121">
    <property type="term" value="P:alginic acid biosynthetic process"/>
    <property type="evidence" value="ECO:0007669"/>
    <property type="project" value="UniProtKB-UniPathway"/>
</dbReference>
<feature type="domain" description="AlgX/AlgJ SGNH hydrolase-like" evidence="8">
    <location>
        <begin position="48"/>
        <end position="315"/>
    </location>
</feature>
<dbReference type="EMBL" id="FOCV01000015">
    <property type="protein sequence ID" value="SEO31679.1"/>
    <property type="molecule type" value="Genomic_DNA"/>
</dbReference>
<keyword evidence="12" id="KW-1185">Reference proteome</keyword>
<reference evidence="11" key="3">
    <citation type="submission" date="2016-10" db="EMBL/GenBank/DDBJ databases">
        <authorList>
            <person name="Wibberg D."/>
        </authorList>
    </citation>
    <scope>NUCLEOTIDE SEQUENCE [LARGE SCALE GENOMIC DNA]</scope>
</reference>
<dbReference type="OrthoDB" id="5657087at2"/>
<name>A0A1H8NQ51_9HYPH</name>
<dbReference type="GO" id="GO:0016740">
    <property type="term" value="F:transferase activity"/>
    <property type="evidence" value="ECO:0007669"/>
    <property type="project" value="UniProtKB-KW"/>
</dbReference>
<dbReference type="Proteomes" id="UP000198939">
    <property type="component" value="Unassembled WGS sequence"/>
</dbReference>
<evidence type="ECO:0000256" key="4">
    <source>
        <dbReference type="ARBA" id="ARBA00022729"/>
    </source>
</evidence>
<evidence type="ECO:0000313" key="10">
    <source>
        <dbReference type="EMBL" id="SEO31679.1"/>
    </source>
</evidence>
<comment type="subcellular location">
    <subcellularLocation>
        <location evidence="1">Periplasm</location>
    </subcellularLocation>
</comment>
<keyword evidence="3" id="KW-0808">Transferase</keyword>
<dbReference type="RefSeq" id="WP_072377471.1">
    <property type="nucleotide sequence ID" value="NZ_FNXB01000018.1"/>
</dbReference>
<dbReference type="InterPro" id="IPR034655">
    <property type="entry name" value="AlgX_N"/>
</dbReference>
<accession>A0A1H8NQ51</accession>
<dbReference type="GO" id="GO:0042597">
    <property type="term" value="C:periplasmic space"/>
    <property type="evidence" value="ECO:0007669"/>
    <property type="project" value="UniProtKB-SubCell"/>
</dbReference>
<sequence>MIHWISRSTLCSRILPAIAIALASAGTGHAASSAFGCAGLETNRQLAVVEGEKGFFYRVIADLRMEQQLSEHTADEVALLAEALEAGGTTLVFVPIPTKSLVLPQYLPETAKSDYGFDYGVAKRAYDDVIKRLRDHGIATVDLLERLRKDAGDEPPFFQADFHWTSSGARLSAEEIAAAIRALPGSDDLKKASFQTRPTTRLSIISTMRRLLQSGCKDALPLPQTQGYETFETGGENTTADIFGNDASGGAVALVGTSYSDLPASNFAGFLSQALSTPVTNYSISGGNQFGSITSYLTSEAFQTNRPRFLIWENPIYNNLGKFGDAPLIELSAAARQSCRTIDSEKISHPGANVISVAIGEGEVSDSAVIYAFSGDAHSRRATLRFELSDGHQFESSILRADRMVSTGRFYFPVRYFAREAPQRINLEFDRLSADAAAVSVCSPKAR</sequence>
<reference evidence="9" key="1">
    <citation type="submission" date="2016-10" db="EMBL/GenBank/DDBJ databases">
        <authorList>
            <person name="de Groot N.N."/>
        </authorList>
    </citation>
    <scope>NUCLEOTIDE SEQUENCE [LARGE SCALE GENOMIC DNA]</scope>
    <source>
        <strain evidence="9">CCBAU85039</strain>
    </source>
</reference>
<keyword evidence="5" id="KW-0574">Periplasm</keyword>
<organism evidence="9 11">
    <name type="scientific">Rhizobium tibeticum</name>
    <dbReference type="NCBI Taxonomy" id="501024"/>
    <lineage>
        <taxon>Bacteria</taxon>
        <taxon>Pseudomonadati</taxon>
        <taxon>Pseudomonadota</taxon>
        <taxon>Alphaproteobacteria</taxon>
        <taxon>Hyphomicrobiales</taxon>
        <taxon>Rhizobiaceae</taxon>
        <taxon>Rhizobium/Agrobacterium group</taxon>
        <taxon>Rhizobium</taxon>
    </lineage>
</organism>
<evidence type="ECO:0000256" key="7">
    <source>
        <dbReference type="SAM" id="SignalP"/>
    </source>
</evidence>
<keyword evidence="4 7" id="KW-0732">Signal</keyword>
<evidence type="ECO:0000256" key="2">
    <source>
        <dbReference type="ARBA" id="ARBA00005182"/>
    </source>
</evidence>
<protein>
    <submittedName>
        <fullName evidence="10">Alginate biosynthesis protein AlgX</fullName>
    </submittedName>
</protein>
<feature type="chain" id="PRO_5030029679" evidence="7">
    <location>
        <begin position="31"/>
        <end position="447"/>
    </location>
</feature>
<evidence type="ECO:0000256" key="1">
    <source>
        <dbReference type="ARBA" id="ARBA00004418"/>
    </source>
</evidence>
<dbReference type="SUPFAM" id="SSF52266">
    <property type="entry name" value="SGNH hydrolase"/>
    <property type="match status" value="1"/>
</dbReference>
<dbReference type="AlphaFoldDB" id="A0A1H8NQ51"/>
<proteinExistence type="predicted"/>